<reference evidence="2" key="1">
    <citation type="journal article" date="2022" name="bioRxiv">
        <title>Sequencing and chromosome-scale assembly of the giantPleurodeles waltlgenome.</title>
        <authorList>
            <person name="Brown T."/>
            <person name="Elewa A."/>
            <person name="Iarovenko S."/>
            <person name="Subramanian E."/>
            <person name="Araus A.J."/>
            <person name="Petzold A."/>
            <person name="Susuki M."/>
            <person name="Suzuki K.-i.T."/>
            <person name="Hayashi T."/>
            <person name="Toyoda A."/>
            <person name="Oliveira C."/>
            <person name="Osipova E."/>
            <person name="Leigh N.D."/>
            <person name="Simon A."/>
            <person name="Yun M.H."/>
        </authorList>
    </citation>
    <scope>NUCLEOTIDE SEQUENCE</scope>
    <source>
        <strain evidence="2">20211129_DDA</strain>
        <tissue evidence="2">Liver</tissue>
    </source>
</reference>
<evidence type="ECO:0000313" key="3">
    <source>
        <dbReference type="Proteomes" id="UP001066276"/>
    </source>
</evidence>
<gene>
    <name evidence="2" type="ORF">NDU88_007644</name>
</gene>
<feature type="region of interest" description="Disordered" evidence="1">
    <location>
        <begin position="1"/>
        <end position="69"/>
    </location>
</feature>
<sequence>MQLSRECSALGELTRRQEEGDSCDRESPLVTEDNGLVTPDLSVRSPRGTIGGNTSVSIGKRTDVYKVEN</sequence>
<keyword evidence="3" id="KW-1185">Reference proteome</keyword>
<feature type="compositionally biased region" description="Basic and acidic residues" evidence="1">
    <location>
        <begin position="13"/>
        <end position="27"/>
    </location>
</feature>
<evidence type="ECO:0000256" key="1">
    <source>
        <dbReference type="SAM" id="MobiDB-lite"/>
    </source>
</evidence>
<comment type="caution">
    <text evidence="2">The sequence shown here is derived from an EMBL/GenBank/DDBJ whole genome shotgun (WGS) entry which is preliminary data.</text>
</comment>
<dbReference type="AlphaFoldDB" id="A0AAV7U2X1"/>
<dbReference type="Proteomes" id="UP001066276">
    <property type="component" value="Chromosome 3_2"/>
</dbReference>
<organism evidence="2 3">
    <name type="scientific">Pleurodeles waltl</name>
    <name type="common">Iberian ribbed newt</name>
    <dbReference type="NCBI Taxonomy" id="8319"/>
    <lineage>
        <taxon>Eukaryota</taxon>
        <taxon>Metazoa</taxon>
        <taxon>Chordata</taxon>
        <taxon>Craniata</taxon>
        <taxon>Vertebrata</taxon>
        <taxon>Euteleostomi</taxon>
        <taxon>Amphibia</taxon>
        <taxon>Batrachia</taxon>
        <taxon>Caudata</taxon>
        <taxon>Salamandroidea</taxon>
        <taxon>Salamandridae</taxon>
        <taxon>Pleurodelinae</taxon>
        <taxon>Pleurodeles</taxon>
    </lineage>
</organism>
<evidence type="ECO:0000313" key="2">
    <source>
        <dbReference type="EMBL" id="KAJ1182454.1"/>
    </source>
</evidence>
<accession>A0AAV7U2X1</accession>
<protein>
    <submittedName>
        <fullName evidence="2">Uncharacterized protein</fullName>
    </submittedName>
</protein>
<name>A0AAV7U2X1_PLEWA</name>
<feature type="compositionally biased region" description="Basic and acidic residues" evidence="1">
    <location>
        <begin position="60"/>
        <end position="69"/>
    </location>
</feature>
<proteinExistence type="predicted"/>
<dbReference type="EMBL" id="JANPWB010000006">
    <property type="protein sequence ID" value="KAJ1182454.1"/>
    <property type="molecule type" value="Genomic_DNA"/>
</dbReference>